<dbReference type="Pfam" id="PF00583">
    <property type="entry name" value="Acetyltransf_1"/>
    <property type="match status" value="1"/>
</dbReference>
<dbReference type="InterPro" id="IPR000182">
    <property type="entry name" value="GNAT_dom"/>
</dbReference>
<gene>
    <name evidence="4" type="ORF">RCC_09487</name>
</gene>
<keyword evidence="1 4" id="KW-0808">Transferase</keyword>
<dbReference type="Proteomes" id="UP000225277">
    <property type="component" value="Unassembled WGS sequence"/>
</dbReference>
<dbReference type="PROSITE" id="PS51186">
    <property type="entry name" value="GNAT"/>
    <property type="match status" value="1"/>
</dbReference>
<dbReference type="InterPro" id="IPR016181">
    <property type="entry name" value="Acyl_CoA_acyltransferase"/>
</dbReference>
<accession>A0A2D3V711</accession>
<evidence type="ECO:0000259" key="3">
    <source>
        <dbReference type="PROSITE" id="PS51186"/>
    </source>
</evidence>
<evidence type="ECO:0000313" key="5">
    <source>
        <dbReference type="Proteomes" id="UP000225277"/>
    </source>
</evidence>
<dbReference type="EMBL" id="FJUY01000018">
    <property type="protein sequence ID" value="CZT23773.1"/>
    <property type="molecule type" value="Genomic_DNA"/>
</dbReference>
<name>A0A2D3V711_9PEZI</name>
<dbReference type="GeneID" id="35604558"/>
<dbReference type="CDD" id="cd04301">
    <property type="entry name" value="NAT_SF"/>
    <property type="match status" value="1"/>
</dbReference>
<reference evidence="4 5" key="1">
    <citation type="submission" date="2016-03" db="EMBL/GenBank/DDBJ databases">
        <authorList>
            <person name="Ploux O."/>
        </authorList>
    </citation>
    <scope>NUCLEOTIDE SEQUENCE [LARGE SCALE GENOMIC DNA]</scope>
    <source>
        <strain evidence="4 5">URUG2</strain>
    </source>
</reference>
<keyword evidence="5" id="KW-1185">Reference proteome</keyword>
<dbReference type="AlphaFoldDB" id="A0A2D3V711"/>
<dbReference type="Gene3D" id="3.40.630.30">
    <property type="match status" value="1"/>
</dbReference>
<proteinExistence type="predicted"/>
<sequence length="203" mass="21929">MSASQPSHLSPIITHATRRDIPEILSMIRLLAASSTNTFPISATEASLSQNLTFATTPTPTTFFTTTGSVTVPQEFYPSSSACVTKVMLLRHGEEGEVIGMAIYYPNFSTWRCAAGIHLEDLIVKAEYRGRGFGEMLIRALAGLVLEMDGGKGSGRLEWVCEKGNVRALRLYQALGAERMNGWVGLRVEGNDLVGMAEGGKTA</sequence>
<feature type="domain" description="N-acetyltransferase" evidence="3">
    <location>
        <begin position="11"/>
        <end position="203"/>
    </location>
</feature>
<evidence type="ECO:0000313" key="4">
    <source>
        <dbReference type="EMBL" id="CZT23773.1"/>
    </source>
</evidence>
<dbReference type="InterPro" id="IPR051016">
    <property type="entry name" value="Diverse_Substrate_AcTransf"/>
</dbReference>
<evidence type="ECO:0000256" key="2">
    <source>
        <dbReference type="ARBA" id="ARBA00023315"/>
    </source>
</evidence>
<dbReference type="STRING" id="112498.A0A2D3V711"/>
<dbReference type="GO" id="GO:0008080">
    <property type="term" value="F:N-acetyltransferase activity"/>
    <property type="evidence" value="ECO:0007669"/>
    <property type="project" value="UniProtKB-ARBA"/>
</dbReference>
<keyword evidence="2" id="KW-0012">Acyltransferase</keyword>
<dbReference type="PANTHER" id="PTHR10545">
    <property type="entry name" value="DIAMINE N-ACETYLTRANSFERASE"/>
    <property type="match status" value="1"/>
</dbReference>
<organism evidence="4 5">
    <name type="scientific">Ramularia collo-cygni</name>
    <dbReference type="NCBI Taxonomy" id="112498"/>
    <lineage>
        <taxon>Eukaryota</taxon>
        <taxon>Fungi</taxon>
        <taxon>Dikarya</taxon>
        <taxon>Ascomycota</taxon>
        <taxon>Pezizomycotina</taxon>
        <taxon>Dothideomycetes</taxon>
        <taxon>Dothideomycetidae</taxon>
        <taxon>Mycosphaerellales</taxon>
        <taxon>Mycosphaerellaceae</taxon>
        <taxon>Ramularia</taxon>
    </lineage>
</organism>
<dbReference type="OrthoDB" id="7305308at2759"/>
<dbReference type="SUPFAM" id="SSF55729">
    <property type="entry name" value="Acyl-CoA N-acyltransferases (Nat)"/>
    <property type="match status" value="1"/>
</dbReference>
<dbReference type="RefSeq" id="XP_023630497.1">
    <property type="nucleotide sequence ID" value="XM_023774729.1"/>
</dbReference>
<evidence type="ECO:0000256" key="1">
    <source>
        <dbReference type="ARBA" id="ARBA00022679"/>
    </source>
</evidence>
<protein>
    <submittedName>
        <fullName evidence="4">Related to acetyltransferase</fullName>
    </submittedName>
</protein>
<dbReference type="PANTHER" id="PTHR10545:SF29">
    <property type="entry name" value="GH14572P-RELATED"/>
    <property type="match status" value="1"/>
</dbReference>